<sequence>MSEPIVSWLLHTNSLQLERQTRRKKCDEIRPICGACARLDFQCTYGAPTSPTKASRTPAKSSLNSRNDAAPETVVDAPVSAPTLNRSLNHMPKGLRTERDWNVFNYCSTQYMRLLTSPEATSKFRDVSFVFALGFDEPWVMHSALAPAALHASFASLLPKEDAMLYTQSALQGLQQALQPRSGRIPPEDAFLAASLFLGVFEGPKILEDRVAKIPRLDIGQLSILHSTLLDSVLYHFSTRLIFEKDIDATCRSFPCQTMIKYIEALEVAKRDNRAEPLILPVLGRTPPALFVQIYQITWLSRQIPFRDRDLYGLASQSLIELEALAEKYPAVVSDDMPCLKPSVTVSFTNSEIAAKLYYIAAQIFVAKVLNPEGLSSQSPQIQAQISKGAALLEMYDATSPCGQFICWPLLILGCAACPTTTSEAQQTRSSNIYAFHRSELRCLIQAKLVQIWHVSYSGYVKRTAGALEKVWQLPSVLVNVSGRTCAASEEVTFDGLSALIHKEGLGAGFLVAENG</sequence>
<name>A0A0D2J1F0_9EURO</name>
<dbReference type="Proteomes" id="UP000053411">
    <property type="component" value="Unassembled WGS sequence"/>
</dbReference>
<dbReference type="Pfam" id="PF00172">
    <property type="entry name" value="Zn_clus"/>
    <property type="match status" value="1"/>
</dbReference>
<feature type="compositionally biased region" description="Polar residues" evidence="6">
    <location>
        <begin position="49"/>
        <end position="67"/>
    </location>
</feature>
<keyword evidence="9" id="KW-1185">Reference proteome</keyword>
<comment type="subcellular location">
    <subcellularLocation>
        <location evidence="1">Nucleus</location>
    </subcellularLocation>
</comment>
<dbReference type="GeneID" id="27707435"/>
<evidence type="ECO:0000256" key="5">
    <source>
        <dbReference type="ARBA" id="ARBA00023242"/>
    </source>
</evidence>
<keyword evidence="4" id="KW-0804">Transcription</keyword>
<evidence type="ECO:0000256" key="1">
    <source>
        <dbReference type="ARBA" id="ARBA00004123"/>
    </source>
</evidence>
<dbReference type="AlphaFoldDB" id="A0A0D2J1F0"/>
<gene>
    <name evidence="8" type="ORF">Z520_01689</name>
</gene>
<dbReference type="InterPro" id="IPR036864">
    <property type="entry name" value="Zn2-C6_fun-type_DNA-bd_sf"/>
</dbReference>
<evidence type="ECO:0000313" key="8">
    <source>
        <dbReference type="EMBL" id="KIY03222.1"/>
    </source>
</evidence>
<dbReference type="Gene3D" id="4.10.240.10">
    <property type="entry name" value="Zn(2)-C6 fungal-type DNA-binding domain"/>
    <property type="match status" value="1"/>
</dbReference>
<dbReference type="PANTHER" id="PTHR37534:SF46">
    <property type="entry name" value="ZN(II)2CYS6 TRANSCRIPTION FACTOR (EUROFUNG)"/>
    <property type="match status" value="1"/>
</dbReference>
<dbReference type="InterPro" id="IPR001138">
    <property type="entry name" value="Zn2Cys6_DnaBD"/>
</dbReference>
<dbReference type="RefSeq" id="XP_016637344.1">
    <property type="nucleotide sequence ID" value="XM_016772205.1"/>
</dbReference>
<dbReference type="InterPro" id="IPR021858">
    <property type="entry name" value="Fun_TF"/>
</dbReference>
<evidence type="ECO:0000256" key="4">
    <source>
        <dbReference type="ARBA" id="ARBA00023163"/>
    </source>
</evidence>
<evidence type="ECO:0000259" key="7">
    <source>
        <dbReference type="Pfam" id="PF00172"/>
    </source>
</evidence>
<accession>A0A0D2J1F0</accession>
<keyword evidence="2" id="KW-0805">Transcription regulation</keyword>
<dbReference type="Pfam" id="PF11951">
    <property type="entry name" value="Fungal_trans_2"/>
    <property type="match status" value="1"/>
</dbReference>
<dbReference type="EMBL" id="KN848063">
    <property type="protein sequence ID" value="KIY03222.1"/>
    <property type="molecule type" value="Genomic_DNA"/>
</dbReference>
<evidence type="ECO:0000313" key="9">
    <source>
        <dbReference type="Proteomes" id="UP000053411"/>
    </source>
</evidence>
<organism evidence="8 9">
    <name type="scientific">Fonsecaea multimorphosa CBS 102226</name>
    <dbReference type="NCBI Taxonomy" id="1442371"/>
    <lineage>
        <taxon>Eukaryota</taxon>
        <taxon>Fungi</taxon>
        <taxon>Dikarya</taxon>
        <taxon>Ascomycota</taxon>
        <taxon>Pezizomycotina</taxon>
        <taxon>Eurotiomycetes</taxon>
        <taxon>Chaetothyriomycetidae</taxon>
        <taxon>Chaetothyriales</taxon>
        <taxon>Herpotrichiellaceae</taxon>
        <taxon>Fonsecaea</taxon>
    </lineage>
</organism>
<dbReference type="SUPFAM" id="SSF57701">
    <property type="entry name" value="Zn2/Cys6 DNA-binding domain"/>
    <property type="match status" value="1"/>
</dbReference>
<evidence type="ECO:0000256" key="6">
    <source>
        <dbReference type="SAM" id="MobiDB-lite"/>
    </source>
</evidence>
<keyword evidence="5" id="KW-0539">Nucleus</keyword>
<dbReference type="GO" id="GO:0003677">
    <property type="term" value="F:DNA binding"/>
    <property type="evidence" value="ECO:0007669"/>
    <property type="project" value="UniProtKB-KW"/>
</dbReference>
<dbReference type="PANTHER" id="PTHR37534">
    <property type="entry name" value="TRANSCRIPTIONAL ACTIVATOR PROTEIN UGA3"/>
    <property type="match status" value="1"/>
</dbReference>
<dbReference type="CDD" id="cd00067">
    <property type="entry name" value="GAL4"/>
    <property type="match status" value="1"/>
</dbReference>
<evidence type="ECO:0000256" key="2">
    <source>
        <dbReference type="ARBA" id="ARBA00023015"/>
    </source>
</evidence>
<dbReference type="VEuPathDB" id="FungiDB:Z520_01689"/>
<evidence type="ECO:0000256" key="3">
    <source>
        <dbReference type="ARBA" id="ARBA00023125"/>
    </source>
</evidence>
<proteinExistence type="predicted"/>
<protein>
    <recommendedName>
        <fullName evidence="7">Zn(2)-C6 fungal-type domain-containing protein</fullName>
    </recommendedName>
</protein>
<dbReference type="GO" id="GO:0005634">
    <property type="term" value="C:nucleus"/>
    <property type="evidence" value="ECO:0007669"/>
    <property type="project" value="UniProtKB-SubCell"/>
</dbReference>
<feature type="region of interest" description="Disordered" evidence="6">
    <location>
        <begin position="49"/>
        <end position="71"/>
    </location>
</feature>
<dbReference type="GO" id="GO:0000981">
    <property type="term" value="F:DNA-binding transcription factor activity, RNA polymerase II-specific"/>
    <property type="evidence" value="ECO:0007669"/>
    <property type="project" value="InterPro"/>
</dbReference>
<feature type="domain" description="Zn(2)-C6 fungal-type" evidence="7">
    <location>
        <begin position="21"/>
        <end position="48"/>
    </location>
</feature>
<reference evidence="8 9" key="1">
    <citation type="submission" date="2015-01" db="EMBL/GenBank/DDBJ databases">
        <title>The Genome Sequence of Fonsecaea multimorphosa CBS 102226.</title>
        <authorList>
            <consortium name="The Broad Institute Genomics Platform"/>
            <person name="Cuomo C."/>
            <person name="de Hoog S."/>
            <person name="Gorbushina A."/>
            <person name="Stielow B."/>
            <person name="Teixiera M."/>
            <person name="Abouelleil A."/>
            <person name="Chapman S.B."/>
            <person name="Priest M."/>
            <person name="Young S.K."/>
            <person name="Wortman J."/>
            <person name="Nusbaum C."/>
            <person name="Birren B."/>
        </authorList>
    </citation>
    <scope>NUCLEOTIDE SEQUENCE [LARGE SCALE GENOMIC DNA]</scope>
    <source>
        <strain evidence="8 9">CBS 102226</strain>
    </source>
</reference>
<keyword evidence="3" id="KW-0238">DNA-binding</keyword>
<dbReference type="GO" id="GO:0008270">
    <property type="term" value="F:zinc ion binding"/>
    <property type="evidence" value="ECO:0007669"/>
    <property type="project" value="InterPro"/>
</dbReference>
<dbReference type="OrthoDB" id="4937900at2759"/>
<dbReference type="STRING" id="1442371.A0A0D2J1F0"/>